<dbReference type="GO" id="GO:0015833">
    <property type="term" value="P:peptide transport"/>
    <property type="evidence" value="ECO:0007669"/>
    <property type="project" value="InterPro"/>
</dbReference>
<dbReference type="CDD" id="cd03257">
    <property type="entry name" value="ABC_NikE_OppD_transporters"/>
    <property type="match status" value="2"/>
</dbReference>
<gene>
    <name evidence="7" type="ORF">Cci01nite_10520</name>
</gene>
<dbReference type="PROSITE" id="PS50893">
    <property type="entry name" value="ABC_TRANSPORTER_2"/>
    <property type="match status" value="2"/>
</dbReference>
<feature type="domain" description="ABC transporter" evidence="6">
    <location>
        <begin position="28"/>
        <end position="275"/>
    </location>
</feature>
<dbReference type="PANTHER" id="PTHR43776">
    <property type="entry name" value="TRANSPORT ATP-BINDING PROTEIN"/>
    <property type="match status" value="1"/>
</dbReference>
<evidence type="ECO:0000256" key="3">
    <source>
        <dbReference type="ARBA" id="ARBA00022741"/>
    </source>
</evidence>
<dbReference type="SMART" id="SM00382">
    <property type="entry name" value="AAA"/>
    <property type="match status" value="2"/>
</dbReference>
<evidence type="ECO:0000259" key="6">
    <source>
        <dbReference type="PROSITE" id="PS50893"/>
    </source>
</evidence>
<dbReference type="GO" id="GO:0055085">
    <property type="term" value="P:transmembrane transport"/>
    <property type="evidence" value="ECO:0007669"/>
    <property type="project" value="UniProtKB-ARBA"/>
</dbReference>
<dbReference type="NCBIfam" id="NF008453">
    <property type="entry name" value="PRK11308.1"/>
    <property type="match status" value="2"/>
</dbReference>
<evidence type="ECO:0000256" key="5">
    <source>
        <dbReference type="SAM" id="MobiDB-lite"/>
    </source>
</evidence>
<dbReference type="InterPro" id="IPR013563">
    <property type="entry name" value="Oligopep_ABC_C"/>
</dbReference>
<dbReference type="GO" id="GO:0005524">
    <property type="term" value="F:ATP binding"/>
    <property type="evidence" value="ECO:0007669"/>
    <property type="project" value="UniProtKB-KW"/>
</dbReference>
<sequence length="567" mass="60183">MSAPAPAVPGSATASGGRAADTTAAPLVSVDDLRVSFGRHGVDVVDGVSFTIAPGECLALVGESGSGKSVTARTLVGLTGYGARVRAANLEFDGQDVSRNTERHWRGIRGAQVGFVLQDALSSLDALRPVGREIAEPLALHTTLTKAARGEKVIELLRAVGVPEPELRAQQYPHQLSGGLRQRALIASAIACGPRLLIADEPTTALDATVQAQILALLGELKRGDAGMLVVSHDLSVVARLADRVAVLRAGRIVEQGPTRQVLEDPRDEYTKALLAAVPATHAKGTRLSSAPAAVIRATPREFDRTTPIVAAEGLVKAYAGPDKVNRTVVREVSFAVHPGETLGIVGESGSGKTTTARLVLGLERADGGHVSVRGRRWDSLTPADKRAERRRLQIVYQDPLSSFDPRYTVERVLGEAIGVTGLRAGQRRDRAVELLEQVSLGAEHLKRRPLELSGGQRQRVAIARALAPEPELIVCDEPVSALDVSVQAQILDLLADLQERLGIAYLFISHDLGVIHHVSDRVLVMKDGAVVESGDVRQIFTAPAHEYTRTLLSAVLTPAAQGGPRA</sequence>
<evidence type="ECO:0000313" key="8">
    <source>
        <dbReference type="Proteomes" id="UP000659904"/>
    </source>
</evidence>
<keyword evidence="3" id="KW-0547">Nucleotide-binding</keyword>
<proteinExistence type="inferred from homology"/>
<dbReference type="SUPFAM" id="SSF52540">
    <property type="entry name" value="P-loop containing nucleoside triphosphate hydrolases"/>
    <property type="match status" value="2"/>
</dbReference>
<name>A0A8J3KFJ0_9ACTN</name>
<dbReference type="PROSITE" id="PS00211">
    <property type="entry name" value="ABC_TRANSPORTER_1"/>
    <property type="match status" value="1"/>
</dbReference>
<dbReference type="InterPro" id="IPR017871">
    <property type="entry name" value="ABC_transporter-like_CS"/>
</dbReference>
<evidence type="ECO:0000256" key="2">
    <source>
        <dbReference type="ARBA" id="ARBA00022448"/>
    </source>
</evidence>
<dbReference type="PANTHER" id="PTHR43776:SF7">
    <property type="entry name" value="D,D-DIPEPTIDE TRANSPORT ATP-BINDING PROTEIN DDPF-RELATED"/>
    <property type="match status" value="1"/>
</dbReference>
<reference evidence="7 8" key="1">
    <citation type="submission" date="2021-01" db="EMBL/GenBank/DDBJ databases">
        <title>Whole genome shotgun sequence of Catellatospora citrea NBRC 14495.</title>
        <authorList>
            <person name="Komaki H."/>
            <person name="Tamura T."/>
        </authorList>
    </citation>
    <scope>NUCLEOTIDE SEQUENCE [LARGE SCALE GENOMIC DNA]</scope>
    <source>
        <strain evidence="7 8">NBRC 14495</strain>
    </source>
</reference>
<dbReference type="InterPro" id="IPR050319">
    <property type="entry name" value="ABC_transp_ATP-bind"/>
</dbReference>
<evidence type="ECO:0000313" key="7">
    <source>
        <dbReference type="EMBL" id="GIF95958.1"/>
    </source>
</evidence>
<evidence type="ECO:0000256" key="4">
    <source>
        <dbReference type="ARBA" id="ARBA00022840"/>
    </source>
</evidence>
<protein>
    <submittedName>
        <fullName evidence="7">ABC transporter ATP-binding protein</fullName>
    </submittedName>
</protein>
<dbReference type="InterPro" id="IPR003439">
    <property type="entry name" value="ABC_transporter-like_ATP-bd"/>
</dbReference>
<keyword evidence="2" id="KW-0813">Transport</keyword>
<dbReference type="NCBIfam" id="NF007739">
    <property type="entry name" value="PRK10419.1"/>
    <property type="match status" value="2"/>
</dbReference>
<dbReference type="Pfam" id="PF08352">
    <property type="entry name" value="oligo_HPY"/>
    <property type="match status" value="2"/>
</dbReference>
<feature type="domain" description="ABC transporter" evidence="6">
    <location>
        <begin position="310"/>
        <end position="553"/>
    </location>
</feature>
<organism evidence="7 8">
    <name type="scientific">Catellatospora citrea</name>
    <dbReference type="NCBI Taxonomy" id="53366"/>
    <lineage>
        <taxon>Bacteria</taxon>
        <taxon>Bacillati</taxon>
        <taxon>Actinomycetota</taxon>
        <taxon>Actinomycetes</taxon>
        <taxon>Micromonosporales</taxon>
        <taxon>Micromonosporaceae</taxon>
        <taxon>Catellatospora</taxon>
    </lineage>
</organism>
<dbReference type="AlphaFoldDB" id="A0A8J3KFJ0"/>
<feature type="region of interest" description="Disordered" evidence="5">
    <location>
        <begin position="1"/>
        <end position="20"/>
    </location>
</feature>
<keyword evidence="8" id="KW-1185">Reference proteome</keyword>
<comment type="similarity">
    <text evidence="1">Belongs to the ABC transporter superfamily.</text>
</comment>
<comment type="caution">
    <text evidence="7">The sequence shown here is derived from an EMBL/GenBank/DDBJ whole genome shotgun (WGS) entry which is preliminary data.</text>
</comment>
<dbReference type="GO" id="GO:0016887">
    <property type="term" value="F:ATP hydrolysis activity"/>
    <property type="evidence" value="ECO:0007669"/>
    <property type="project" value="InterPro"/>
</dbReference>
<evidence type="ECO:0000256" key="1">
    <source>
        <dbReference type="ARBA" id="ARBA00005417"/>
    </source>
</evidence>
<dbReference type="InterPro" id="IPR027417">
    <property type="entry name" value="P-loop_NTPase"/>
</dbReference>
<keyword evidence="4 7" id="KW-0067">ATP-binding</keyword>
<dbReference type="EMBL" id="BONH01000002">
    <property type="protein sequence ID" value="GIF95958.1"/>
    <property type="molecule type" value="Genomic_DNA"/>
</dbReference>
<dbReference type="Pfam" id="PF00005">
    <property type="entry name" value="ABC_tran"/>
    <property type="match status" value="2"/>
</dbReference>
<dbReference type="RefSeq" id="WP_120320953.1">
    <property type="nucleotide sequence ID" value="NZ_BONH01000002.1"/>
</dbReference>
<dbReference type="InterPro" id="IPR003593">
    <property type="entry name" value="AAA+_ATPase"/>
</dbReference>
<dbReference type="Proteomes" id="UP000659904">
    <property type="component" value="Unassembled WGS sequence"/>
</dbReference>
<accession>A0A8J3KFJ0</accession>
<dbReference type="Gene3D" id="3.40.50.300">
    <property type="entry name" value="P-loop containing nucleotide triphosphate hydrolases"/>
    <property type="match status" value="2"/>
</dbReference>